<dbReference type="OrthoDB" id="9023549at2"/>
<accession>A0A371K1G1</accession>
<dbReference type="RefSeq" id="WP_115857131.1">
    <property type="nucleotide sequence ID" value="NZ_QTSU01000001.1"/>
</dbReference>
<name>A0A371K1G1_9GAMM</name>
<dbReference type="GO" id="GO:0005737">
    <property type="term" value="C:cytoplasm"/>
    <property type="evidence" value="ECO:0007669"/>
    <property type="project" value="TreeGrafter"/>
</dbReference>
<protein>
    <submittedName>
        <fullName evidence="2">Suppressor of fused domain protein</fullName>
    </submittedName>
</protein>
<dbReference type="SUPFAM" id="SSF103359">
    <property type="entry name" value="Suppressor of Fused, N-terminal domain"/>
    <property type="match status" value="1"/>
</dbReference>
<keyword evidence="3" id="KW-1185">Reference proteome</keyword>
<evidence type="ECO:0000313" key="3">
    <source>
        <dbReference type="Proteomes" id="UP000264492"/>
    </source>
</evidence>
<sequence>MSQDEDSAPGWEAIDRALQPLYGTQEPRHYGTLLRYSLGGPDPLDGISVYKREQPVPHWHYVTYGLSELYAKESEDAEVSGWGFELTFRLRDDSDADEPPMWALAFLQNLARYVFTSRNAFSHGHYLNANGPIAADTDTRIRSVAFVRDPELPPTDTPNGRLEFLQVVGLTNEEEHAAKRWSTVQALKVFEPHMPLFVTDLERVSLMQESEIAAEIAAGAAREGSTTGFLFIDQLSWEQRPRMLRAPLTELVLGARQIGELLSLLPLRLPFDKPLQLIGPETRVVFAPGRRNAAAAEDGALRLTLSPETVKDLVATLQAREGRYALRSFDTLSVQVRKTQIKDGEGRVVQTIG</sequence>
<dbReference type="PANTHER" id="PTHR10928">
    <property type="entry name" value="SUPPRESSOR OF FUSED"/>
    <property type="match status" value="1"/>
</dbReference>
<dbReference type="Proteomes" id="UP000264492">
    <property type="component" value="Unassembled WGS sequence"/>
</dbReference>
<dbReference type="EMBL" id="QTSU01000001">
    <property type="protein sequence ID" value="RDZ27687.1"/>
    <property type="molecule type" value="Genomic_DNA"/>
</dbReference>
<feature type="domain" description="Suppressor of fused-like" evidence="1">
    <location>
        <begin position="40"/>
        <end position="203"/>
    </location>
</feature>
<dbReference type="InterPro" id="IPR020941">
    <property type="entry name" value="SUFU-like_domain"/>
</dbReference>
<proteinExistence type="predicted"/>
<organism evidence="2 3">
    <name type="scientific">Lysobacter silvisoli</name>
    <dbReference type="NCBI Taxonomy" id="2293254"/>
    <lineage>
        <taxon>Bacteria</taxon>
        <taxon>Pseudomonadati</taxon>
        <taxon>Pseudomonadota</taxon>
        <taxon>Gammaproteobacteria</taxon>
        <taxon>Lysobacterales</taxon>
        <taxon>Lysobacteraceae</taxon>
        <taxon>Lysobacter</taxon>
    </lineage>
</organism>
<dbReference type="PANTHER" id="PTHR10928:SF2">
    <property type="entry name" value="SUPPRESSOR OF FUSED HOMOLOG"/>
    <property type="match status" value="1"/>
</dbReference>
<evidence type="ECO:0000313" key="2">
    <source>
        <dbReference type="EMBL" id="RDZ27687.1"/>
    </source>
</evidence>
<gene>
    <name evidence="2" type="ORF">DX914_00455</name>
</gene>
<evidence type="ECO:0000259" key="1">
    <source>
        <dbReference type="Pfam" id="PF05076"/>
    </source>
</evidence>
<reference evidence="2 3" key="1">
    <citation type="submission" date="2018-08" db="EMBL/GenBank/DDBJ databases">
        <title>Lysobacter sp. zong2l5, whole genome shotgun sequence.</title>
        <authorList>
            <person name="Zhang X."/>
            <person name="Feng G."/>
            <person name="Zhu H."/>
        </authorList>
    </citation>
    <scope>NUCLEOTIDE SEQUENCE [LARGE SCALE GENOMIC DNA]</scope>
    <source>
        <strain evidence="3">zong2l5</strain>
    </source>
</reference>
<dbReference type="Pfam" id="PF05076">
    <property type="entry name" value="SUFU"/>
    <property type="match status" value="1"/>
</dbReference>
<dbReference type="AlphaFoldDB" id="A0A371K1G1"/>
<dbReference type="InterPro" id="IPR037181">
    <property type="entry name" value="SUFU_N"/>
</dbReference>
<dbReference type="InterPro" id="IPR017429">
    <property type="entry name" value="Suppressor_of_fused_bac"/>
</dbReference>
<comment type="caution">
    <text evidence="2">The sequence shown here is derived from an EMBL/GenBank/DDBJ whole genome shotgun (WGS) entry which is preliminary data.</text>
</comment>
<dbReference type="InterPro" id="IPR007768">
    <property type="entry name" value="Suppressor_of_fused"/>
</dbReference>
<dbReference type="PIRSF" id="PIRSF038192">
    <property type="entry name" value="Txn_reg_BtrU_prd"/>
    <property type="match status" value="1"/>
</dbReference>